<dbReference type="PROSITE" id="PS50835">
    <property type="entry name" value="IG_LIKE"/>
    <property type="match status" value="1"/>
</dbReference>
<dbReference type="GO" id="GO:0002250">
    <property type="term" value="P:adaptive immune response"/>
    <property type="evidence" value="ECO:0007669"/>
    <property type="project" value="UniProtKB-KW"/>
</dbReference>
<dbReference type="Gene3D" id="2.60.40.10">
    <property type="entry name" value="Immunoglobulins"/>
    <property type="match status" value="1"/>
</dbReference>
<organism evidence="8 9">
    <name type="scientific">Catagonus wagneri</name>
    <name type="common">Chacoan peccary</name>
    <dbReference type="NCBI Taxonomy" id="51154"/>
    <lineage>
        <taxon>Eukaryota</taxon>
        <taxon>Metazoa</taxon>
        <taxon>Chordata</taxon>
        <taxon>Craniata</taxon>
        <taxon>Vertebrata</taxon>
        <taxon>Euteleostomi</taxon>
        <taxon>Mammalia</taxon>
        <taxon>Eutheria</taxon>
        <taxon>Laurasiatheria</taxon>
        <taxon>Artiodactyla</taxon>
        <taxon>Suina</taxon>
        <taxon>Tayassuidae</taxon>
        <taxon>Catagonus</taxon>
    </lineage>
</organism>
<dbReference type="PANTHER" id="PTHR19367">
    <property type="entry name" value="T-CELL RECEPTOR ALPHA CHAIN V REGION"/>
    <property type="match status" value="1"/>
</dbReference>
<dbReference type="Ensembl" id="ENSCWAT00000030021.1">
    <property type="protein sequence ID" value="ENSCWAP00000027697.1"/>
    <property type="gene ID" value="ENSCWAG00000020886.1"/>
</dbReference>
<dbReference type="PANTHER" id="PTHR19367:SF24">
    <property type="entry name" value="T CELL RECEPTOR ALPHA VARIABLE 8-4"/>
    <property type="match status" value="1"/>
</dbReference>
<evidence type="ECO:0000256" key="1">
    <source>
        <dbReference type="ARBA" id="ARBA00022729"/>
    </source>
</evidence>
<keyword evidence="4" id="KW-0393">Immunoglobulin domain</keyword>
<evidence type="ECO:0000256" key="6">
    <source>
        <dbReference type="SAM" id="SignalP"/>
    </source>
</evidence>
<accession>A0A8C3YSL1</accession>
<dbReference type="Pfam" id="PF07686">
    <property type="entry name" value="V-set"/>
    <property type="match status" value="1"/>
</dbReference>
<reference evidence="8" key="2">
    <citation type="submission" date="2025-09" db="UniProtKB">
        <authorList>
            <consortium name="Ensembl"/>
        </authorList>
    </citation>
    <scope>IDENTIFICATION</scope>
</reference>
<evidence type="ECO:0000256" key="2">
    <source>
        <dbReference type="ARBA" id="ARBA00023130"/>
    </source>
</evidence>
<proteinExistence type="predicted"/>
<dbReference type="InterPro" id="IPR013106">
    <property type="entry name" value="Ig_V-set"/>
</dbReference>
<feature type="domain" description="Ig-like" evidence="7">
    <location>
        <begin position="7"/>
        <end position="129"/>
    </location>
</feature>
<dbReference type="SMART" id="SM00409">
    <property type="entry name" value="IG"/>
    <property type="match status" value="1"/>
</dbReference>
<dbReference type="InterPro" id="IPR036179">
    <property type="entry name" value="Ig-like_dom_sf"/>
</dbReference>
<dbReference type="SMART" id="SM00406">
    <property type="entry name" value="IGv"/>
    <property type="match status" value="1"/>
</dbReference>
<sequence>MLLLLIPLLETVFGLRGAEAQSVTQAGGRMSVPEGDPLELRCSYSSSTPPYLFWYVQYPNRGPQPLLKYTSGNSFVSGIKGFAAEFRKNETSFHLKKTSARLTDSATYFCALSDTVTETARGAEHKPLRLWDFL</sequence>
<feature type="signal peptide" evidence="6">
    <location>
        <begin position="1"/>
        <end position="20"/>
    </location>
</feature>
<evidence type="ECO:0000256" key="3">
    <source>
        <dbReference type="ARBA" id="ARBA00023170"/>
    </source>
</evidence>
<evidence type="ECO:0000313" key="8">
    <source>
        <dbReference type="Ensembl" id="ENSCWAP00000027697.1"/>
    </source>
</evidence>
<dbReference type="GO" id="GO:0042101">
    <property type="term" value="C:T cell receptor complex"/>
    <property type="evidence" value="ECO:0007669"/>
    <property type="project" value="UniProtKB-KW"/>
</dbReference>
<evidence type="ECO:0000313" key="9">
    <source>
        <dbReference type="Proteomes" id="UP000694540"/>
    </source>
</evidence>
<name>A0A8C3YSL1_9CETA</name>
<keyword evidence="3" id="KW-0675">Receptor</keyword>
<reference evidence="8" key="1">
    <citation type="submission" date="2025-08" db="UniProtKB">
        <authorList>
            <consortium name="Ensembl"/>
        </authorList>
    </citation>
    <scope>IDENTIFICATION</scope>
</reference>
<keyword evidence="1 6" id="KW-0732">Signal</keyword>
<evidence type="ECO:0000256" key="4">
    <source>
        <dbReference type="ARBA" id="ARBA00023319"/>
    </source>
</evidence>
<dbReference type="InterPro" id="IPR013783">
    <property type="entry name" value="Ig-like_fold"/>
</dbReference>
<keyword evidence="5" id="KW-0391">Immunity</keyword>
<keyword evidence="9" id="KW-1185">Reference proteome</keyword>
<dbReference type="AlphaFoldDB" id="A0A8C3YSL1"/>
<evidence type="ECO:0000259" key="7">
    <source>
        <dbReference type="PROSITE" id="PS50835"/>
    </source>
</evidence>
<evidence type="ECO:0000256" key="5">
    <source>
        <dbReference type="ARBA" id="ARBA00043266"/>
    </source>
</evidence>
<dbReference type="InterPro" id="IPR003599">
    <property type="entry name" value="Ig_sub"/>
</dbReference>
<dbReference type="Proteomes" id="UP000694540">
    <property type="component" value="Unplaced"/>
</dbReference>
<keyword evidence="2" id="KW-1064">Adaptive immunity</keyword>
<protein>
    <recommendedName>
        <fullName evidence="7">Ig-like domain-containing protein</fullName>
    </recommendedName>
</protein>
<dbReference type="InterPro" id="IPR051287">
    <property type="entry name" value="TCR_variable_region"/>
</dbReference>
<keyword evidence="5" id="KW-1279">T cell receptor</keyword>
<dbReference type="GeneTree" id="ENSGT00940000153073"/>
<feature type="chain" id="PRO_5034390619" description="Ig-like domain-containing protein" evidence="6">
    <location>
        <begin position="21"/>
        <end position="134"/>
    </location>
</feature>
<dbReference type="InterPro" id="IPR007110">
    <property type="entry name" value="Ig-like_dom"/>
</dbReference>
<dbReference type="SUPFAM" id="SSF48726">
    <property type="entry name" value="Immunoglobulin"/>
    <property type="match status" value="1"/>
</dbReference>